<comment type="caution">
    <text evidence="6">The sequence shown here is derived from an EMBL/GenBank/DDBJ whole genome shotgun (WGS) entry which is preliminary data.</text>
</comment>
<proteinExistence type="inferred from homology"/>
<organism evidence="6 7">
    <name type="scientific">Schistosoma mekongi</name>
    <name type="common">Parasitic worm</name>
    <dbReference type="NCBI Taxonomy" id="38744"/>
    <lineage>
        <taxon>Eukaryota</taxon>
        <taxon>Metazoa</taxon>
        <taxon>Spiralia</taxon>
        <taxon>Lophotrochozoa</taxon>
        <taxon>Platyhelminthes</taxon>
        <taxon>Trematoda</taxon>
        <taxon>Digenea</taxon>
        <taxon>Strigeidida</taxon>
        <taxon>Schistosomatoidea</taxon>
        <taxon>Schistosomatidae</taxon>
        <taxon>Schistosoma</taxon>
    </lineage>
</organism>
<dbReference type="InterPro" id="IPR009000">
    <property type="entry name" value="Transl_B-barrel_sf"/>
</dbReference>
<dbReference type="InterPro" id="IPR000597">
    <property type="entry name" value="Ribosomal_uL3"/>
</dbReference>
<dbReference type="InterPro" id="IPR019927">
    <property type="entry name" value="Ribosomal_uL3_bac/org-type"/>
</dbReference>
<evidence type="ECO:0000313" key="6">
    <source>
        <dbReference type="EMBL" id="KAK4468590.1"/>
    </source>
</evidence>
<evidence type="ECO:0000256" key="5">
    <source>
        <dbReference type="ARBA" id="ARBA00035396"/>
    </source>
</evidence>
<evidence type="ECO:0000313" key="7">
    <source>
        <dbReference type="Proteomes" id="UP001292079"/>
    </source>
</evidence>
<sequence length="391" mass="44576">MFGVYTGAFFRMNIKFIYKEPVRFMGSLNKVVYPWMNRKKPFWVTQEENPYVDEDITPENKEFLERQRIEALTTSPIITEQWTQVPWTPYVTQRCGLIAIKLGVYPLWTKTGKKMDCTIFQVPDNHAIRYTPPSEIDKHISLLHPRHYWLNNKRPPSWITQKRWGIQLVGAFSADPIEFTPEWCGLFKEAGVPPKRKISRFLVSPDAALKPGTPLSVHHFRVGDYLDITARTINRGFQGVIERWGMKGGPAAHGSTKFHRRMGSAAGCGGPIARGKRMPGVMGNRFRSLRGVMIVRINPKLGLIYVPGVTPGPVHAYCLLHDSWLANRQRRLDANPPPVPTYIPSILNESISHQFDPKFCLDSDDDFDQDIYHESIHPSCDPSISYSEGSA</sequence>
<evidence type="ECO:0000256" key="2">
    <source>
        <dbReference type="ARBA" id="ARBA00022980"/>
    </source>
</evidence>
<keyword evidence="3" id="KW-0687">Ribonucleoprotein</keyword>
<dbReference type="PANTHER" id="PTHR11229">
    <property type="entry name" value="50S RIBOSOMAL PROTEIN L3"/>
    <property type="match status" value="1"/>
</dbReference>
<dbReference type="Gene3D" id="2.40.30.10">
    <property type="entry name" value="Translation factors"/>
    <property type="match status" value="2"/>
</dbReference>
<evidence type="ECO:0000256" key="4">
    <source>
        <dbReference type="ARBA" id="ARBA00035209"/>
    </source>
</evidence>
<gene>
    <name evidence="6" type="ORF">MN116_007782</name>
</gene>
<keyword evidence="2" id="KW-0689">Ribosomal protein</keyword>
<accession>A0AAE1Z6S6</accession>
<dbReference type="EMBL" id="JALJAT010000006">
    <property type="protein sequence ID" value="KAK4468590.1"/>
    <property type="molecule type" value="Genomic_DNA"/>
</dbReference>
<evidence type="ECO:0000256" key="3">
    <source>
        <dbReference type="ARBA" id="ARBA00023274"/>
    </source>
</evidence>
<dbReference type="GO" id="GO:0006412">
    <property type="term" value="P:translation"/>
    <property type="evidence" value="ECO:0007669"/>
    <property type="project" value="InterPro"/>
</dbReference>
<evidence type="ECO:0000256" key="1">
    <source>
        <dbReference type="ARBA" id="ARBA00006540"/>
    </source>
</evidence>
<reference evidence="6" key="1">
    <citation type="submission" date="2022-04" db="EMBL/GenBank/DDBJ databases">
        <authorList>
            <person name="Xu L."/>
            <person name="Lv Z."/>
        </authorList>
    </citation>
    <scope>NUCLEOTIDE SEQUENCE</scope>
    <source>
        <strain evidence="6">LV_2022a</strain>
    </source>
</reference>
<dbReference type="SUPFAM" id="SSF50447">
    <property type="entry name" value="Translation proteins"/>
    <property type="match status" value="1"/>
</dbReference>
<dbReference type="Pfam" id="PF00297">
    <property type="entry name" value="Ribosomal_L3"/>
    <property type="match status" value="1"/>
</dbReference>
<dbReference type="PANTHER" id="PTHR11229:SF8">
    <property type="entry name" value="LARGE RIBOSOMAL SUBUNIT PROTEIN UL3M"/>
    <property type="match status" value="1"/>
</dbReference>
<reference evidence="6" key="2">
    <citation type="journal article" date="2023" name="Infect Dis Poverty">
        <title>Chromosome-scale genome of the human blood fluke Schistosoma mekongi and its implications for public health.</title>
        <authorList>
            <person name="Zhou M."/>
            <person name="Xu L."/>
            <person name="Xu D."/>
            <person name="Chen W."/>
            <person name="Khan J."/>
            <person name="Hu Y."/>
            <person name="Huang H."/>
            <person name="Wei H."/>
            <person name="Zhang Y."/>
            <person name="Chusongsang P."/>
            <person name="Tanasarnprasert K."/>
            <person name="Hu X."/>
            <person name="Limpanont Y."/>
            <person name="Lv Z."/>
        </authorList>
    </citation>
    <scope>NUCLEOTIDE SEQUENCE</scope>
    <source>
        <strain evidence="6">LV_2022a</strain>
    </source>
</reference>
<comment type="similarity">
    <text evidence="1">Belongs to the universal ribosomal protein uL3 family.</text>
</comment>
<dbReference type="Proteomes" id="UP001292079">
    <property type="component" value="Unassembled WGS sequence"/>
</dbReference>
<protein>
    <recommendedName>
        <fullName evidence="4">Large ribosomal subunit protein uL3m</fullName>
    </recommendedName>
    <alternativeName>
        <fullName evidence="5">39S ribosomal protein L3, mitochondrial</fullName>
    </alternativeName>
</protein>
<dbReference type="GO" id="GO:0003735">
    <property type="term" value="F:structural constituent of ribosome"/>
    <property type="evidence" value="ECO:0007669"/>
    <property type="project" value="InterPro"/>
</dbReference>
<dbReference type="GO" id="GO:0005762">
    <property type="term" value="C:mitochondrial large ribosomal subunit"/>
    <property type="evidence" value="ECO:0007669"/>
    <property type="project" value="TreeGrafter"/>
</dbReference>
<keyword evidence="7" id="KW-1185">Reference proteome</keyword>
<dbReference type="AlphaFoldDB" id="A0AAE1Z6S6"/>
<name>A0AAE1Z6S6_SCHME</name>